<feature type="region of interest" description="Disordered" evidence="19">
    <location>
        <begin position="568"/>
        <end position="633"/>
    </location>
</feature>
<dbReference type="FunFam" id="1.10.150.20:FF:000011">
    <property type="entry name" value="exonuclease 1"/>
    <property type="match status" value="1"/>
</dbReference>
<evidence type="ECO:0000256" key="14">
    <source>
        <dbReference type="ARBA" id="ARBA00022842"/>
    </source>
</evidence>
<evidence type="ECO:0000256" key="15">
    <source>
        <dbReference type="ARBA" id="ARBA00022881"/>
    </source>
</evidence>
<name>A0A0G4M462_VERLO</name>
<comment type="subcellular location">
    <subcellularLocation>
        <location evidence="2">Nucleus</location>
    </subcellularLocation>
</comment>
<dbReference type="FunFam" id="1.20.120.1750:FF:000007">
    <property type="entry name" value="RBR-type E3 ubiquitin transferase"/>
    <property type="match status" value="1"/>
</dbReference>
<dbReference type="InterPro" id="IPR019974">
    <property type="entry name" value="XPG_CS"/>
</dbReference>
<dbReference type="GO" id="GO:0006281">
    <property type="term" value="P:DNA repair"/>
    <property type="evidence" value="ECO:0007669"/>
    <property type="project" value="UniProtKB-KW"/>
</dbReference>
<dbReference type="InterPro" id="IPR045840">
    <property type="entry name" value="Ariadne"/>
</dbReference>
<protein>
    <recommendedName>
        <fullName evidence="20">RING-type domain-containing protein</fullName>
    </recommendedName>
</protein>
<dbReference type="Gene3D" id="1.10.150.20">
    <property type="entry name" value="5' to 3' exonuclease, C-terminal subdomain"/>
    <property type="match status" value="1"/>
</dbReference>
<dbReference type="SUPFAM" id="SSF88723">
    <property type="entry name" value="PIN domain-like"/>
    <property type="match status" value="1"/>
</dbReference>
<feature type="compositionally biased region" description="Polar residues" evidence="19">
    <location>
        <begin position="441"/>
        <end position="450"/>
    </location>
</feature>
<keyword evidence="14" id="KW-0460">Magnesium</keyword>
<keyword evidence="5" id="KW-0540">Nuclease</keyword>
<dbReference type="CDD" id="cd20346">
    <property type="entry name" value="BRcat_RBR_ANKIB1"/>
    <property type="match status" value="1"/>
</dbReference>
<evidence type="ECO:0000256" key="10">
    <source>
        <dbReference type="ARBA" id="ARBA00022786"/>
    </source>
</evidence>
<evidence type="ECO:0000256" key="6">
    <source>
        <dbReference type="ARBA" id="ARBA00022723"/>
    </source>
</evidence>
<dbReference type="Pfam" id="PF22191">
    <property type="entry name" value="IBR_1"/>
    <property type="match status" value="1"/>
</dbReference>
<keyword evidence="12" id="KW-0862">Zinc</keyword>
<dbReference type="SUPFAM" id="SSF57850">
    <property type="entry name" value="RING/U-box"/>
    <property type="match status" value="2"/>
</dbReference>
<dbReference type="InterPro" id="IPR044066">
    <property type="entry name" value="TRIAD_supradom"/>
</dbReference>
<gene>
    <name evidence="21" type="ORF">BN1723_014218</name>
</gene>
<evidence type="ECO:0000256" key="9">
    <source>
        <dbReference type="ARBA" id="ARBA00022771"/>
    </source>
</evidence>
<comment type="cofactor">
    <cofactor evidence="1">
        <name>Mg(2+)</name>
        <dbReference type="ChEBI" id="CHEBI:18420"/>
    </cofactor>
</comment>
<dbReference type="InterPro" id="IPR044752">
    <property type="entry name" value="PIN-like_EXO1"/>
</dbReference>
<keyword evidence="17" id="KW-0234">DNA repair</keyword>
<dbReference type="GO" id="GO:0017108">
    <property type="term" value="F:5'-flap endonuclease activity"/>
    <property type="evidence" value="ECO:0007669"/>
    <property type="project" value="TreeGrafter"/>
</dbReference>
<proteinExistence type="inferred from homology"/>
<dbReference type="FunFam" id="3.40.50.1010:FF:000002">
    <property type="entry name" value="Exonuclease 1, putative"/>
    <property type="match status" value="1"/>
</dbReference>
<dbReference type="InterPro" id="IPR029060">
    <property type="entry name" value="PIN-like_dom_sf"/>
</dbReference>
<dbReference type="PANTHER" id="PTHR11081:SF65">
    <property type="entry name" value="DNA DAMAGE-INDUCIBLE PROTEIN DIN7-RELATED"/>
    <property type="match status" value="1"/>
</dbReference>
<dbReference type="CDD" id="cd09857">
    <property type="entry name" value="PIN_EXO1"/>
    <property type="match status" value="1"/>
</dbReference>
<comment type="similarity">
    <text evidence="3">Belongs to the XPG/RAD2 endonuclease family. EXO1 subfamily.</text>
</comment>
<feature type="compositionally biased region" description="Low complexity" evidence="19">
    <location>
        <begin position="431"/>
        <end position="440"/>
    </location>
</feature>
<dbReference type="InterPro" id="IPR008918">
    <property type="entry name" value="HhH2"/>
</dbReference>
<dbReference type="CDD" id="cd20356">
    <property type="entry name" value="Rcat_RBR_HHARI-like"/>
    <property type="match status" value="1"/>
</dbReference>
<dbReference type="PROSITE" id="PS00518">
    <property type="entry name" value="ZF_RING_1"/>
    <property type="match status" value="2"/>
</dbReference>
<dbReference type="SUPFAM" id="SSF47807">
    <property type="entry name" value="5' to 3' exonuclease, C-terminal subdomain"/>
    <property type="match status" value="1"/>
</dbReference>
<evidence type="ECO:0000313" key="21">
    <source>
        <dbReference type="EMBL" id="CRK28977.1"/>
    </source>
</evidence>
<dbReference type="Pfam" id="PF19422">
    <property type="entry name" value="Ariadne"/>
    <property type="match status" value="1"/>
</dbReference>
<evidence type="ECO:0000256" key="8">
    <source>
        <dbReference type="ARBA" id="ARBA00022763"/>
    </source>
</evidence>
<dbReference type="GO" id="GO:0035312">
    <property type="term" value="F:5'-3' DNA exonuclease activity"/>
    <property type="evidence" value="ECO:0007669"/>
    <property type="project" value="InterPro"/>
</dbReference>
<dbReference type="PANTHER" id="PTHR11081">
    <property type="entry name" value="FLAP ENDONUCLEASE FAMILY MEMBER"/>
    <property type="match status" value="1"/>
</dbReference>
<feature type="compositionally biased region" description="Polar residues" evidence="19">
    <location>
        <begin position="349"/>
        <end position="360"/>
    </location>
</feature>
<dbReference type="GO" id="GO:0016740">
    <property type="term" value="F:transferase activity"/>
    <property type="evidence" value="ECO:0007669"/>
    <property type="project" value="UniProtKB-KW"/>
</dbReference>
<evidence type="ECO:0000256" key="18">
    <source>
        <dbReference type="ARBA" id="ARBA00023242"/>
    </source>
</evidence>
<dbReference type="PRINTS" id="PR00853">
    <property type="entry name" value="XPGRADSUPER"/>
</dbReference>
<keyword evidence="11" id="KW-0378">Hydrolase</keyword>
<dbReference type="InterPro" id="IPR006085">
    <property type="entry name" value="XPG_DNA_repair_N"/>
</dbReference>
<feature type="region of interest" description="Disordered" evidence="19">
    <location>
        <begin position="708"/>
        <end position="734"/>
    </location>
</feature>
<dbReference type="InterPro" id="IPR036279">
    <property type="entry name" value="5-3_exonuclease_C_sf"/>
</dbReference>
<evidence type="ECO:0000256" key="16">
    <source>
        <dbReference type="ARBA" id="ARBA00023125"/>
    </source>
</evidence>
<evidence type="ECO:0000256" key="3">
    <source>
        <dbReference type="ARBA" id="ARBA00010563"/>
    </source>
</evidence>
<evidence type="ECO:0000256" key="12">
    <source>
        <dbReference type="ARBA" id="ARBA00022833"/>
    </source>
</evidence>
<dbReference type="Pfam" id="PF00867">
    <property type="entry name" value="XPG_I"/>
    <property type="match status" value="1"/>
</dbReference>
<evidence type="ECO:0000256" key="5">
    <source>
        <dbReference type="ARBA" id="ARBA00022722"/>
    </source>
</evidence>
<dbReference type="InterPro" id="IPR006086">
    <property type="entry name" value="XPG-I_dom"/>
</dbReference>
<feature type="region of interest" description="Disordered" evidence="19">
    <location>
        <begin position="341"/>
        <end position="360"/>
    </location>
</feature>
<keyword evidence="13" id="KW-0269">Exonuclease</keyword>
<feature type="region of interest" description="Disordered" evidence="19">
    <location>
        <begin position="429"/>
        <end position="484"/>
    </location>
</feature>
<feature type="compositionally biased region" description="Polar residues" evidence="19">
    <location>
        <begin position="568"/>
        <end position="592"/>
    </location>
</feature>
<keyword evidence="18" id="KW-0539">Nucleus</keyword>
<dbReference type="InterPro" id="IPR017907">
    <property type="entry name" value="Znf_RING_CS"/>
</dbReference>
<feature type="compositionally biased region" description="Low complexity" evidence="19">
    <location>
        <begin position="465"/>
        <end position="480"/>
    </location>
</feature>
<dbReference type="InterPro" id="IPR002867">
    <property type="entry name" value="IBR_dom"/>
</dbReference>
<keyword evidence="9" id="KW-0863">Zinc-finger</keyword>
<evidence type="ECO:0000256" key="11">
    <source>
        <dbReference type="ARBA" id="ARBA00022801"/>
    </source>
</evidence>
<dbReference type="GO" id="GO:0008270">
    <property type="term" value="F:zinc ion binding"/>
    <property type="evidence" value="ECO:0007669"/>
    <property type="project" value="UniProtKB-KW"/>
</dbReference>
<evidence type="ECO:0000259" key="20">
    <source>
        <dbReference type="PROSITE" id="PS51873"/>
    </source>
</evidence>
<dbReference type="Pfam" id="PF01485">
    <property type="entry name" value="IBR"/>
    <property type="match status" value="1"/>
</dbReference>
<dbReference type="Gene3D" id="3.40.50.1010">
    <property type="entry name" value="5'-nuclease"/>
    <property type="match status" value="1"/>
</dbReference>
<evidence type="ECO:0000256" key="19">
    <source>
        <dbReference type="SAM" id="MobiDB-lite"/>
    </source>
</evidence>
<dbReference type="EMBL" id="CVQI01021668">
    <property type="protein sequence ID" value="CRK28977.1"/>
    <property type="molecule type" value="Genomic_DNA"/>
</dbReference>
<dbReference type="PROSITE" id="PS51873">
    <property type="entry name" value="TRIAD"/>
    <property type="match status" value="1"/>
</dbReference>
<keyword evidence="15" id="KW-0267">Excision nuclease</keyword>
<dbReference type="Pfam" id="PF00752">
    <property type="entry name" value="XPG_N"/>
    <property type="match status" value="1"/>
</dbReference>
<dbReference type="InterPro" id="IPR006084">
    <property type="entry name" value="XPG/Rad2"/>
</dbReference>
<evidence type="ECO:0000256" key="7">
    <source>
        <dbReference type="ARBA" id="ARBA00022737"/>
    </source>
</evidence>
<accession>A0A0G4M462</accession>
<evidence type="ECO:0000256" key="4">
    <source>
        <dbReference type="ARBA" id="ARBA00022679"/>
    </source>
</evidence>
<keyword evidence="7" id="KW-0677">Repeat</keyword>
<dbReference type="SMART" id="SM00484">
    <property type="entry name" value="XPGI"/>
    <property type="match status" value="1"/>
</dbReference>
<keyword evidence="8" id="KW-0227">DNA damage</keyword>
<keyword evidence="6" id="KW-0479">Metal-binding</keyword>
<dbReference type="Proteomes" id="UP000045706">
    <property type="component" value="Unassembled WGS sequence"/>
</dbReference>
<dbReference type="Gene3D" id="1.20.120.1750">
    <property type="match status" value="1"/>
</dbReference>
<keyword evidence="4" id="KW-0808">Transferase</keyword>
<dbReference type="InterPro" id="IPR037315">
    <property type="entry name" value="EXO1_H3TH"/>
</dbReference>
<dbReference type="GO" id="GO:0005634">
    <property type="term" value="C:nucleus"/>
    <property type="evidence" value="ECO:0007669"/>
    <property type="project" value="UniProtKB-SubCell"/>
</dbReference>
<dbReference type="AlphaFoldDB" id="A0A0G4M462"/>
<dbReference type="SMART" id="SM00485">
    <property type="entry name" value="XPGN"/>
    <property type="match status" value="1"/>
</dbReference>
<dbReference type="SMART" id="SM00647">
    <property type="entry name" value="IBR"/>
    <property type="match status" value="2"/>
</dbReference>
<organism evidence="21 22">
    <name type="scientific">Verticillium longisporum</name>
    <name type="common">Verticillium dahliae var. longisporum</name>
    <dbReference type="NCBI Taxonomy" id="100787"/>
    <lineage>
        <taxon>Eukaryota</taxon>
        <taxon>Fungi</taxon>
        <taxon>Dikarya</taxon>
        <taxon>Ascomycota</taxon>
        <taxon>Pezizomycotina</taxon>
        <taxon>Sordariomycetes</taxon>
        <taxon>Hypocreomycetidae</taxon>
        <taxon>Glomerellales</taxon>
        <taxon>Plectosphaerellaceae</taxon>
        <taxon>Verticillium</taxon>
    </lineage>
</organism>
<keyword evidence="10" id="KW-0833">Ubl conjugation pathway</keyword>
<dbReference type="CDD" id="cd09908">
    <property type="entry name" value="H3TH_EXO1"/>
    <property type="match status" value="1"/>
</dbReference>
<sequence>MGVSGLLPLLKSIHRPTELKKLSGETLGVDAYGWLHRGAIACALELAQGKPTRKYVDFAMHRVRMLRHFGVTPYLVFDGDFLPSKAMTEGSRAKRRDDSKKLGLELLKAGKNSQAFAEFQKSIDVTPEMARNLIDELKKIHVEYVVAPYEADSQLVYLERQGIIDGILSEDSDLLVFGCKRLLTKLDQYGNCIEINRRDFAACREISLTGWTDAEFRRMAILSGCDYLAGVSNMGLKTAYRMVRQHKTPERLVRMMQFEAKHRVSEDYLANFTKAELTFLYQRVYCPKKKELVFLTEPEEGQGVNDMPFIGAFVEPTIARGVATGDLNPMTKMPIIPAAMPESKRRHSQTVARPTASPTVSTAAMAASRTGSNTPAKPIDSYFKNRGRIPMGAMDPNCFSVDPQRVAALTQNGLVPRVFPLPRPYLDEATTRAAAPSTRRVQSATTSTSPRALRRRSEPAGALLSRASSSSSESSRRQSSIIPPTTAAEIDALMMGTSQGPPKKARLCSDKDAGQCAPEAGHRSKFFPKIEKKAARKDSYLFSDDSIDEALMNLPDIDGWRVPSKPQRSITVFEESPSQSSDATTTKDSQFSTRDDKLANTQTSTVESFVVETQDESQGQSLVPEPPKSTPLRSLQSFAYNQTRSATTAGSPASARSQAASVFTPSTGAPSTAASSVAFSATQSATQPTITQALKKQHLTPLQRIGERALSRKQMTHNRPRSPKASPKRRNQRTGVMALPVNPSFVPLPKVDLDEVEALNRPVGSEDMIPDSDEENDLDDDKHGGIVGDENSGNASLNLSRFLTYVEDKDALKWCPAPDCVNAVECGVKKKDLDKVVPTVACACGHRFCFGCILTDHQPAPCSLVKLWLKKCADDSETANWISANTKECPRCNSTIEKNGGCNHMTCRKCKHEFCWMCMGLWSEHGTSWYNCNRFEEKSGTDARDAQAKSRVSLERYLHYYNRYANHEQSAKLDKDIYHKTEKKMVQLQKESGMSWIEVQYLNSASQTLQTCRQTLKWTYAFAFYLARNNLTAIFEDNQKDLEMAVEALSEMFEKPVTDLADRKLKVDILDKTSYCNKRRIILLETTAENLASGGWDFIVDLNPKGASATAANTRG</sequence>
<evidence type="ECO:0000256" key="1">
    <source>
        <dbReference type="ARBA" id="ARBA00001946"/>
    </source>
</evidence>
<keyword evidence="16" id="KW-0238">DNA-binding</keyword>
<feature type="compositionally biased region" description="Basic residues" evidence="19">
    <location>
        <begin position="714"/>
        <end position="732"/>
    </location>
</feature>
<evidence type="ECO:0000256" key="17">
    <source>
        <dbReference type="ARBA" id="ARBA00023204"/>
    </source>
</evidence>
<evidence type="ECO:0000256" key="2">
    <source>
        <dbReference type="ARBA" id="ARBA00004123"/>
    </source>
</evidence>
<reference evidence="22" key="1">
    <citation type="submission" date="2015-05" db="EMBL/GenBank/DDBJ databases">
        <authorList>
            <person name="Fogelqvist Johan"/>
        </authorList>
    </citation>
    <scope>NUCLEOTIDE SEQUENCE [LARGE SCALE GENOMIC DNA]</scope>
</reference>
<dbReference type="SMART" id="SM00279">
    <property type="entry name" value="HhH2"/>
    <property type="match status" value="1"/>
</dbReference>
<dbReference type="GO" id="GO:0003677">
    <property type="term" value="F:DNA binding"/>
    <property type="evidence" value="ECO:0007669"/>
    <property type="project" value="UniProtKB-KW"/>
</dbReference>
<evidence type="ECO:0000313" key="22">
    <source>
        <dbReference type="Proteomes" id="UP000045706"/>
    </source>
</evidence>
<dbReference type="PROSITE" id="PS00841">
    <property type="entry name" value="XPG_1"/>
    <property type="match status" value="1"/>
</dbReference>
<feature type="domain" description="RING-type" evidence="20">
    <location>
        <begin position="671"/>
        <end position="936"/>
    </location>
</feature>
<evidence type="ECO:0000256" key="13">
    <source>
        <dbReference type="ARBA" id="ARBA00022839"/>
    </source>
</evidence>